<feature type="compositionally biased region" description="Basic and acidic residues" evidence="1">
    <location>
        <begin position="59"/>
        <end position="74"/>
    </location>
</feature>
<sequence length="96" mass="10887">MHSTKAAKTHCDTVGELARGWQSWSQEHVDYQRRNPFSTSKPITGRTERGDPTYGKPPEGSKTEQRGKDAHTHIGKEVEELCLVLRHIGERGQMDM</sequence>
<dbReference type="Proteomes" id="UP001142489">
    <property type="component" value="Unassembled WGS sequence"/>
</dbReference>
<dbReference type="OrthoDB" id="9871914at2759"/>
<dbReference type="InterPro" id="IPR026111">
    <property type="entry name" value="Abra"/>
</dbReference>
<organism evidence="2 3">
    <name type="scientific">Phrynocephalus forsythii</name>
    <dbReference type="NCBI Taxonomy" id="171643"/>
    <lineage>
        <taxon>Eukaryota</taxon>
        <taxon>Metazoa</taxon>
        <taxon>Chordata</taxon>
        <taxon>Craniata</taxon>
        <taxon>Vertebrata</taxon>
        <taxon>Euteleostomi</taxon>
        <taxon>Lepidosauria</taxon>
        <taxon>Squamata</taxon>
        <taxon>Bifurcata</taxon>
        <taxon>Unidentata</taxon>
        <taxon>Episquamata</taxon>
        <taxon>Toxicofera</taxon>
        <taxon>Iguania</taxon>
        <taxon>Acrodonta</taxon>
        <taxon>Agamidae</taxon>
        <taxon>Agaminae</taxon>
        <taxon>Phrynocephalus</taxon>
    </lineage>
</organism>
<protein>
    <submittedName>
        <fullName evidence="2">Uncharacterized protein</fullName>
    </submittedName>
</protein>
<dbReference type="PANTHER" id="PTHR22739:SF22">
    <property type="entry name" value="COSTARS DOMAIN-CONTAINING PROTEIN"/>
    <property type="match status" value="1"/>
</dbReference>
<name>A0A9Q0Y3U3_9SAUR</name>
<accession>A0A9Q0Y3U3</accession>
<dbReference type="AlphaFoldDB" id="A0A9Q0Y3U3"/>
<proteinExistence type="predicted"/>
<evidence type="ECO:0000256" key="1">
    <source>
        <dbReference type="SAM" id="MobiDB-lite"/>
    </source>
</evidence>
<dbReference type="EMBL" id="JAPFRF010000002">
    <property type="protein sequence ID" value="KAJ7341909.1"/>
    <property type="molecule type" value="Genomic_DNA"/>
</dbReference>
<dbReference type="GO" id="GO:0035025">
    <property type="term" value="P:positive regulation of Rho protein signal transduction"/>
    <property type="evidence" value="ECO:0007669"/>
    <property type="project" value="InterPro"/>
</dbReference>
<comment type="caution">
    <text evidence="2">The sequence shown here is derived from an EMBL/GenBank/DDBJ whole genome shotgun (WGS) entry which is preliminary data.</text>
</comment>
<reference evidence="2" key="1">
    <citation type="journal article" date="2023" name="DNA Res.">
        <title>Chromosome-level genome assembly of Phrynocephalus forsythii using third-generation DNA sequencing and Hi-C analysis.</title>
        <authorList>
            <person name="Qi Y."/>
            <person name="Zhao W."/>
            <person name="Zhao Y."/>
            <person name="Niu C."/>
            <person name="Cao S."/>
            <person name="Zhang Y."/>
        </authorList>
    </citation>
    <scope>NUCLEOTIDE SEQUENCE</scope>
    <source>
        <tissue evidence="2">Muscle</tissue>
    </source>
</reference>
<dbReference type="PANTHER" id="PTHR22739">
    <property type="entry name" value="STRIATED MUSCLE ACTIVATOR OF RHO-DEPENDENT SIGNALING-RELATED"/>
    <property type="match status" value="1"/>
</dbReference>
<gene>
    <name evidence="2" type="ORF">JRQ81_007712</name>
</gene>
<evidence type="ECO:0000313" key="3">
    <source>
        <dbReference type="Proteomes" id="UP001142489"/>
    </source>
</evidence>
<dbReference type="GO" id="GO:0030017">
    <property type="term" value="C:sarcomere"/>
    <property type="evidence" value="ECO:0007669"/>
    <property type="project" value="TreeGrafter"/>
</dbReference>
<feature type="region of interest" description="Disordered" evidence="1">
    <location>
        <begin position="32"/>
        <end position="74"/>
    </location>
</feature>
<dbReference type="GO" id="GO:0003779">
    <property type="term" value="F:actin binding"/>
    <property type="evidence" value="ECO:0007669"/>
    <property type="project" value="InterPro"/>
</dbReference>
<dbReference type="GO" id="GO:0045944">
    <property type="term" value="P:positive regulation of transcription by RNA polymerase II"/>
    <property type="evidence" value="ECO:0007669"/>
    <property type="project" value="TreeGrafter"/>
</dbReference>
<keyword evidence="3" id="KW-1185">Reference proteome</keyword>
<evidence type="ECO:0000313" key="2">
    <source>
        <dbReference type="EMBL" id="KAJ7341909.1"/>
    </source>
</evidence>